<comment type="caution">
    <text evidence="3">The sequence shown here is derived from an EMBL/GenBank/DDBJ whole genome shotgun (WGS) entry which is preliminary data.</text>
</comment>
<feature type="region of interest" description="Disordered" evidence="1">
    <location>
        <begin position="199"/>
        <end position="222"/>
    </location>
</feature>
<evidence type="ECO:0000256" key="2">
    <source>
        <dbReference type="SAM" id="Phobius"/>
    </source>
</evidence>
<evidence type="ECO:0000313" key="3">
    <source>
        <dbReference type="EMBL" id="KAF7352116.1"/>
    </source>
</evidence>
<feature type="transmembrane region" description="Helical" evidence="2">
    <location>
        <begin position="130"/>
        <end position="154"/>
    </location>
</feature>
<evidence type="ECO:0008006" key="5">
    <source>
        <dbReference type="Google" id="ProtNLM"/>
    </source>
</evidence>
<accession>A0A8H6Y545</accession>
<feature type="transmembrane region" description="Helical" evidence="2">
    <location>
        <begin position="104"/>
        <end position="123"/>
    </location>
</feature>
<evidence type="ECO:0000313" key="4">
    <source>
        <dbReference type="Proteomes" id="UP000620124"/>
    </source>
</evidence>
<dbReference type="GO" id="GO:0035838">
    <property type="term" value="C:growing cell tip"/>
    <property type="evidence" value="ECO:0007669"/>
    <property type="project" value="TreeGrafter"/>
</dbReference>
<keyword evidence="2" id="KW-0472">Membrane</keyword>
<organism evidence="3 4">
    <name type="scientific">Mycena venus</name>
    <dbReference type="NCBI Taxonomy" id="2733690"/>
    <lineage>
        <taxon>Eukaryota</taxon>
        <taxon>Fungi</taxon>
        <taxon>Dikarya</taxon>
        <taxon>Basidiomycota</taxon>
        <taxon>Agaricomycotina</taxon>
        <taxon>Agaricomycetes</taxon>
        <taxon>Agaricomycetidae</taxon>
        <taxon>Agaricales</taxon>
        <taxon>Marasmiineae</taxon>
        <taxon>Mycenaceae</taxon>
        <taxon>Mycena</taxon>
    </lineage>
</organism>
<proteinExistence type="predicted"/>
<feature type="transmembrane region" description="Helical" evidence="2">
    <location>
        <begin position="7"/>
        <end position="29"/>
    </location>
</feature>
<keyword evidence="4" id="KW-1185">Reference proteome</keyword>
<dbReference type="GO" id="GO:0005886">
    <property type="term" value="C:plasma membrane"/>
    <property type="evidence" value="ECO:0007669"/>
    <property type="project" value="InterPro"/>
</dbReference>
<keyword evidence="2" id="KW-0812">Transmembrane</keyword>
<dbReference type="Gene3D" id="1.20.140.150">
    <property type="match status" value="1"/>
</dbReference>
<dbReference type="OrthoDB" id="2354757at2759"/>
<dbReference type="EMBL" id="JACAZI010000009">
    <property type="protein sequence ID" value="KAF7352116.1"/>
    <property type="molecule type" value="Genomic_DNA"/>
</dbReference>
<dbReference type="InterPro" id="IPR051380">
    <property type="entry name" value="pH-response_reg_palI/RIM9"/>
</dbReference>
<name>A0A8H6Y545_9AGAR</name>
<dbReference type="Proteomes" id="UP000620124">
    <property type="component" value="Unassembled WGS sequence"/>
</dbReference>
<evidence type="ECO:0000256" key="1">
    <source>
        <dbReference type="SAM" id="MobiDB-lite"/>
    </source>
</evidence>
<feature type="transmembrane region" description="Helical" evidence="2">
    <location>
        <begin position="174"/>
        <end position="194"/>
    </location>
</feature>
<gene>
    <name evidence="3" type="ORF">MVEN_01174600</name>
</gene>
<protein>
    <recommendedName>
        <fullName evidence="5">Pali-domain-containing protein</fullName>
    </recommendedName>
</protein>
<keyword evidence="2" id="KW-1133">Transmembrane helix</keyword>
<dbReference type="GO" id="GO:0032153">
    <property type="term" value="C:cell division site"/>
    <property type="evidence" value="ECO:0007669"/>
    <property type="project" value="TreeGrafter"/>
</dbReference>
<dbReference type="Pfam" id="PF06687">
    <property type="entry name" value="SUR7"/>
    <property type="match status" value="1"/>
</dbReference>
<dbReference type="AlphaFoldDB" id="A0A8H6Y545"/>
<dbReference type="PANTHER" id="PTHR28013">
    <property type="entry name" value="PROTEIN DCV1-RELATED"/>
    <property type="match status" value="1"/>
</dbReference>
<sequence>MSSPRSFYIAGIAFLGVALVLGIITSISLPTFSAIDFVRVFFPNAPKDGNIMSEARFGIWAPCLYDGNGKRSCVDSGHGYAFVIFSAEDLSKFVIIGSSWTRGLAIHPVATAFTAIALGLACSKLEHGPLLASLSSFVASFLWLLAFIVDIALYAYVKQKVGTIPNGHTSAGPAFWLTFICLILVLLSGCTVCFGRRKESGSDYPSFSSSGSGGILSRFRKN</sequence>
<dbReference type="InterPro" id="IPR009571">
    <property type="entry name" value="SUR7/Rim9-like_fungi"/>
</dbReference>
<reference evidence="3" key="1">
    <citation type="submission" date="2020-05" db="EMBL/GenBank/DDBJ databases">
        <title>Mycena genomes resolve the evolution of fungal bioluminescence.</title>
        <authorList>
            <person name="Tsai I.J."/>
        </authorList>
    </citation>
    <scope>NUCLEOTIDE SEQUENCE</scope>
    <source>
        <strain evidence="3">CCC161011</strain>
    </source>
</reference>
<dbReference type="PANTHER" id="PTHR28013:SF4">
    <property type="entry name" value="MARVEL DOMAIN-CONTAINING PROTEIN"/>
    <property type="match status" value="1"/>
</dbReference>